<accession>A0A9W6GQJ8</accession>
<evidence type="ECO:0000313" key="3">
    <source>
        <dbReference type="Proteomes" id="UP001144323"/>
    </source>
</evidence>
<organism evidence="2 3">
    <name type="scientific">Methylocystis echinoides</name>
    <dbReference type="NCBI Taxonomy" id="29468"/>
    <lineage>
        <taxon>Bacteria</taxon>
        <taxon>Pseudomonadati</taxon>
        <taxon>Pseudomonadota</taxon>
        <taxon>Alphaproteobacteria</taxon>
        <taxon>Hyphomicrobiales</taxon>
        <taxon>Methylocystaceae</taxon>
        <taxon>Methylocystis</taxon>
    </lineage>
</organism>
<dbReference type="RefSeq" id="WP_281799637.1">
    <property type="nucleotide sequence ID" value="NZ_BSEC01000001.1"/>
</dbReference>
<feature type="signal peptide" evidence="1">
    <location>
        <begin position="1"/>
        <end position="22"/>
    </location>
</feature>
<evidence type="ECO:0000313" key="2">
    <source>
        <dbReference type="EMBL" id="GLI91075.1"/>
    </source>
</evidence>
<sequence>MSAFRRLLLAVSFFATGASAQAYPIQQVTTYSINTAKTYVYSSTCGTTTNTSGCYGGATLGPFRQACAIASTPITTTTQADGSTTFTRRIAVMDRGSQAGASVNLFVYLESNNVKPDSATPTTRLLRRVTLPVIGGPTASCSLARNGAGFYLGTNLSNNAVRVDDSFATSTTPGFSPPIPVAGVTSTPEGYMLVTHKSSASSGYYLFNNSGATMQSGGGSSLLVGAGNGVSTAAY</sequence>
<feature type="chain" id="PRO_5040913310" evidence="1">
    <location>
        <begin position="23"/>
        <end position="235"/>
    </location>
</feature>
<gene>
    <name evidence="2" type="ORF">LMG27198_00670</name>
</gene>
<dbReference type="AlphaFoldDB" id="A0A9W6GQJ8"/>
<reference evidence="2" key="1">
    <citation type="journal article" date="2023" name="Int. J. Syst. Evol. Microbiol.">
        <title>Methylocystis iwaonis sp. nov., a type II methane-oxidizing bacterium from surface soil of a rice paddy field in Japan, and emended description of the genus Methylocystis (ex Whittenbury et al. 1970) Bowman et al. 1993.</title>
        <authorList>
            <person name="Kaise H."/>
            <person name="Sawadogo J.B."/>
            <person name="Alam M.S."/>
            <person name="Ueno C."/>
            <person name="Dianou D."/>
            <person name="Shinjo R."/>
            <person name="Asakawa S."/>
        </authorList>
    </citation>
    <scope>NUCLEOTIDE SEQUENCE</scope>
    <source>
        <strain evidence="2">LMG27198</strain>
    </source>
</reference>
<dbReference type="EMBL" id="BSEC01000001">
    <property type="protein sequence ID" value="GLI91075.1"/>
    <property type="molecule type" value="Genomic_DNA"/>
</dbReference>
<dbReference type="Proteomes" id="UP001144323">
    <property type="component" value="Unassembled WGS sequence"/>
</dbReference>
<name>A0A9W6GQJ8_9HYPH</name>
<keyword evidence="3" id="KW-1185">Reference proteome</keyword>
<evidence type="ECO:0000256" key="1">
    <source>
        <dbReference type="SAM" id="SignalP"/>
    </source>
</evidence>
<keyword evidence="1" id="KW-0732">Signal</keyword>
<protein>
    <submittedName>
        <fullName evidence="2">Uncharacterized protein</fullName>
    </submittedName>
</protein>
<comment type="caution">
    <text evidence="2">The sequence shown here is derived from an EMBL/GenBank/DDBJ whole genome shotgun (WGS) entry which is preliminary data.</text>
</comment>
<proteinExistence type="predicted"/>